<accession>A0A0L8KTR5</accession>
<dbReference type="Proteomes" id="UP000037251">
    <property type="component" value="Unassembled WGS sequence"/>
</dbReference>
<dbReference type="AlphaFoldDB" id="A0A0L8KTR5"/>
<organism evidence="2 3">
    <name type="scientific">Streptomyces resistomycificus</name>
    <dbReference type="NCBI Taxonomy" id="67356"/>
    <lineage>
        <taxon>Bacteria</taxon>
        <taxon>Bacillati</taxon>
        <taxon>Actinomycetota</taxon>
        <taxon>Actinomycetes</taxon>
        <taxon>Kitasatosporales</taxon>
        <taxon>Streptomycetaceae</taxon>
        <taxon>Streptomyces</taxon>
        <taxon>Streptomyces aurantiacus group</taxon>
    </lineage>
</organism>
<protein>
    <recommendedName>
        <fullName evidence="1">DUF5919 domain-containing protein</fullName>
    </recommendedName>
</protein>
<dbReference type="STRING" id="67356.AQJ84_04385"/>
<feature type="domain" description="DUF5919" evidence="1">
    <location>
        <begin position="29"/>
        <end position="151"/>
    </location>
</feature>
<reference evidence="3" key="1">
    <citation type="submission" date="2015-07" db="EMBL/GenBank/DDBJ databases">
        <authorList>
            <person name="Ju K.-S."/>
            <person name="Doroghazi J.R."/>
            <person name="Metcalf W.W."/>
        </authorList>
    </citation>
    <scope>NUCLEOTIDE SEQUENCE [LARGE SCALE GENOMIC DNA]</scope>
    <source>
        <strain evidence="3">NRRL 2290</strain>
    </source>
</reference>
<dbReference type="PATRIC" id="fig|67356.5.peg.7954"/>
<comment type="caution">
    <text evidence="2">The sequence shown here is derived from an EMBL/GenBank/DDBJ whole genome shotgun (WGS) entry which is preliminary data.</text>
</comment>
<keyword evidence="3" id="KW-1185">Reference proteome</keyword>
<evidence type="ECO:0000313" key="2">
    <source>
        <dbReference type="EMBL" id="KOG29343.1"/>
    </source>
</evidence>
<dbReference type="Pfam" id="PF19319">
    <property type="entry name" value="DUF5919"/>
    <property type="match status" value="1"/>
</dbReference>
<proteinExistence type="predicted"/>
<gene>
    <name evidence="2" type="ORF">ADK37_37185</name>
</gene>
<name>A0A0L8KTR5_9ACTN</name>
<dbReference type="EMBL" id="LGUS01000222">
    <property type="protein sequence ID" value="KOG29343.1"/>
    <property type="molecule type" value="Genomic_DNA"/>
</dbReference>
<evidence type="ECO:0000313" key="3">
    <source>
        <dbReference type="Proteomes" id="UP000037251"/>
    </source>
</evidence>
<sequence>MLENASRHVWLYGMAEHGYAEDDAVPELLASAAARGCDIRVLLLDPDHSGTLMVDREEGNPSGTIAPRIRASLARFQAMAEACGGKMKVHVYDGPPTVSIVRGDDRILITPYVRYIAGANTPTFELESAEKNGMFVRYARHFTKVWDGSRPWKE</sequence>
<evidence type="ECO:0000259" key="1">
    <source>
        <dbReference type="Pfam" id="PF19319"/>
    </source>
</evidence>
<dbReference type="InterPro" id="IPR045697">
    <property type="entry name" value="DUF5919"/>
</dbReference>